<dbReference type="InterPro" id="IPR020904">
    <property type="entry name" value="Sc_DH/Rdtase_CS"/>
</dbReference>
<gene>
    <name evidence="5" type="ORF">PCON_07955</name>
</gene>
<reference evidence="5 6" key="1">
    <citation type="journal article" date="2013" name="PLoS Genet.">
        <title>The genome and development-dependent transcriptomes of Pyronema confluens: a window into fungal evolution.</title>
        <authorList>
            <person name="Traeger S."/>
            <person name="Altegoer F."/>
            <person name="Freitag M."/>
            <person name="Gabaldon T."/>
            <person name="Kempken F."/>
            <person name="Kumar A."/>
            <person name="Marcet-Houben M."/>
            <person name="Poggeler S."/>
            <person name="Stajich J.E."/>
            <person name="Nowrousian M."/>
        </authorList>
    </citation>
    <scope>NUCLEOTIDE SEQUENCE [LARGE SCALE GENOMIC DNA]</scope>
    <source>
        <strain evidence="6">CBS 100304</strain>
        <tissue evidence="5">Vegetative mycelium</tissue>
    </source>
</reference>
<dbReference type="STRING" id="1076935.U4L057"/>
<dbReference type="InterPro" id="IPR050259">
    <property type="entry name" value="SDR"/>
</dbReference>
<dbReference type="InterPro" id="IPR036291">
    <property type="entry name" value="NAD(P)-bd_dom_sf"/>
</dbReference>
<organism evidence="5 6">
    <name type="scientific">Pyronema omphalodes (strain CBS 100304)</name>
    <name type="common">Pyronema confluens</name>
    <dbReference type="NCBI Taxonomy" id="1076935"/>
    <lineage>
        <taxon>Eukaryota</taxon>
        <taxon>Fungi</taxon>
        <taxon>Dikarya</taxon>
        <taxon>Ascomycota</taxon>
        <taxon>Pezizomycotina</taxon>
        <taxon>Pezizomycetes</taxon>
        <taxon>Pezizales</taxon>
        <taxon>Pyronemataceae</taxon>
        <taxon>Pyronema</taxon>
    </lineage>
</organism>
<evidence type="ECO:0000313" key="6">
    <source>
        <dbReference type="Proteomes" id="UP000018144"/>
    </source>
</evidence>
<sequence length="279" mass="29691">MTSTNTQTYRGQDINDPAFALDTNVPQTLAGRLAIVTGCSRGIGLEITLTLASHGCRILGTYHNTPPTRLSELLGDKFSAVQIDIRTPAPAVSSIISSLQEKYPGIPVDILVNNAGVSTLGPLSTLSGDSMAAVFNGNTIFPALLTQSLLPFFNKEGRGRIINISSEASHLGRANTTVYSASKAALESMTRTWAKELGQEYNGMTVNALALGIMETHLFEQLPKERQTFWREKARETPVAPRVGQGKDVGPVVAFLASDAAGWVSGQVISVSGGNMMVV</sequence>
<comment type="similarity">
    <text evidence="1">Belongs to the short-chain dehydrogenases/reductases (SDR) family.</text>
</comment>
<dbReference type="InterPro" id="IPR002347">
    <property type="entry name" value="SDR_fam"/>
</dbReference>
<comment type="catalytic activity">
    <reaction evidence="4">
        <text>a (3R)-hydroxyacyl-[ACP] + NADP(+) = a 3-oxoacyl-[ACP] + NADPH + H(+)</text>
        <dbReference type="Rhea" id="RHEA:17397"/>
        <dbReference type="Rhea" id="RHEA-COMP:9916"/>
        <dbReference type="Rhea" id="RHEA-COMP:9945"/>
        <dbReference type="ChEBI" id="CHEBI:15378"/>
        <dbReference type="ChEBI" id="CHEBI:57783"/>
        <dbReference type="ChEBI" id="CHEBI:58349"/>
        <dbReference type="ChEBI" id="CHEBI:78776"/>
        <dbReference type="ChEBI" id="CHEBI:78827"/>
        <dbReference type="EC" id="1.1.1.100"/>
    </reaction>
</comment>
<dbReference type="OrthoDB" id="47007at2759"/>
<protein>
    <recommendedName>
        <fullName evidence="2">3-oxoacyl-[acyl-carrier-protein] reductase</fullName>
        <ecNumber evidence="2">1.1.1.100</ecNumber>
    </recommendedName>
</protein>
<keyword evidence="6" id="KW-1185">Reference proteome</keyword>
<evidence type="ECO:0000313" key="5">
    <source>
        <dbReference type="EMBL" id="CCX08362.1"/>
    </source>
</evidence>
<dbReference type="PRINTS" id="PR00081">
    <property type="entry name" value="GDHRDH"/>
</dbReference>
<dbReference type="AlphaFoldDB" id="U4L057"/>
<evidence type="ECO:0000256" key="4">
    <source>
        <dbReference type="ARBA" id="ARBA00048508"/>
    </source>
</evidence>
<accession>U4L057</accession>
<dbReference type="PROSITE" id="PS00061">
    <property type="entry name" value="ADH_SHORT"/>
    <property type="match status" value="1"/>
</dbReference>
<dbReference type="PANTHER" id="PTHR42879">
    <property type="entry name" value="3-OXOACYL-(ACYL-CARRIER-PROTEIN) REDUCTASE"/>
    <property type="match status" value="1"/>
</dbReference>
<evidence type="ECO:0000256" key="3">
    <source>
        <dbReference type="ARBA" id="ARBA00022857"/>
    </source>
</evidence>
<dbReference type="EMBL" id="HF935410">
    <property type="protein sequence ID" value="CCX08362.1"/>
    <property type="molecule type" value="Genomic_DNA"/>
</dbReference>
<dbReference type="Gene3D" id="3.40.50.720">
    <property type="entry name" value="NAD(P)-binding Rossmann-like Domain"/>
    <property type="match status" value="1"/>
</dbReference>
<dbReference type="PRINTS" id="PR00080">
    <property type="entry name" value="SDRFAMILY"/>
</dbReference>
<dbReference type="Proteomes" id="UP000018144">
    <property type="component" value="Unassembled WGS sequence"/>
</dbReference>
<dbReference type="GO" id="GO:0004316">
    <property type="term" value="F:3-oxoacyl-[acyl-carrier-protein] reductase (NADPH) activity"/>
    <property type="evidence" value="ECO:0007669"/>
    <property type="project" value="UniProtKB-EC"/>
</dbReference>
<keyword evidence="3" id="KW-0521">NADP</keyword>
<dbReference type="SUPFAM" id="SSF51735">
    <property type="entry name" value="NAD(P)-binding Rossmann-fold domains"/>
    <property type="match status" value="1"/>
</dbReference>
<dbReference type="Pfam" id="PF13561">
    <property type="entry name" value="adh_short_C2"/>
    <property type="match status" value="1"/>
</dbReference>
<evidence type="ECO:0000256" key="2">
    <source>
        <dbReference type="ARBA" id="ARBA00012948"/>
    </source>
</evidence>
<dbReference type="EC" id="1.1.1.100" evidence="2"/>
<name>U4L057_PYROM</name>
<proteinExistence type="inferred from homology"/>
<evidence type="ECO:0000256" key="1">
    <source>
        <dbReference type="ARBA" id="ARBA00006484"/>
    </source>
</evidence>
<dbReference type="GO" id="GO:0032787">
    <property type="term" value="P:monocarboxylic acid metabolic process"/>
    <property type="evidence" value="ECO:0007669"/>
    <property type="project" value="UniProtKB-ARBA"/>
</dbReference>
<dbReference type="eggNOG" id="KOG0725">
    <property type="taxonomic scope" value="Eukaryota"/>
</dbReference>
<dbReference type="CDD" id="cd05233">
    <property type="entry name" value="SDR_c"/>
    <property type="match status" value="1"/>
</dbReference>
<dbReference type="PANTHER" id="PTHR42879:SF2">
    <property type="entry name" value="3-OXOACYL-[ACYL-CARRIER-PROTEIN] REDUCTASE FABG"/>
    <property type="match status" value="1"/>
</dbReference>